<dbReference type="RefSeq" id="WP_286344735.1">
    <property type="nucleotide sequence ID" value="NZ_AP027732.1"/>
</dbReference>
<name>A0ABM8GUN3_9MICO</name>
<gene>
    <name evidence="1" type="ORF">GCM10025867_43420</name>
</gene>
<proteinExistence type="predicted"/>
<sequence>MVRSKSKRAALEAETVDPSLVEGAIADGLLIARSAASIAVANRIIVRALREQETFDRDETRRAVRDELAHLTREQRDLATRMVETRTKALKSRGRSRHQFDYRADDNNALASRETIYTTIATRLDVLADDAAYIDEIVTAARDRAWNDIGSTIINHVENDVVVPDGDYDSQRGERLQQLLDIDLAALASASSVPSASSSEPVPPAAP</sequence>
<evidence type="ECO:0000313" key="1">
    <source>
        <dbReference type="EMBL" id="BDZ52101.1"/>
    </source>
</evidence>
<reference evidence="2" key="1">
    <citation type="journal article" date="2019" name="Int. J. Syst. Evol. Microbiol.">
        <title>The Global Catalogue of Microorganisms (GCM) 10K type strain sequencing project: providing services to taxonomists for standard genome sequencing and annotation.</title>
        <authorList>
            <consortium name="The Broad Institute Genomics Platform"/>
            <consortium name="The Broad Institute Genome Sequencing Center for Infectious Disease"/>
            <person name="Wu L."/>
            <person name="Ma J."/>
        </authorList>
    </citation>
    <scope>NUCLEOTIDE SEQUENCE [LARGE SCALE GENOMIC DNA]</scope>
    <source>
        <strain evidence="2">NBRC 108728</strain>
    </source>
</reference>
<keyword evidence="2" id="KW-1185">Reference proteome</keyword>
<dbReference type="Proteomes" id="UP001321486">
    <property type="component" value="Chromosome"/>
</dbReference>
<accession>A0ABM8GUN3</accession>
<evidence type="ECO:0008006" key="3">
    <source>
        <dbReference type="Google" id="ProtNLM"/>
    </source>
</evidence>
<organism evidence="1 2">
    <name type="scientific">Frondihabitans sucicola</name>
    <dbReference type="NCBI Taxonomy" id="1268041"/>
    <lineage>
        <taxon>Bacteria</taxon>
        <taxon>Bacillati</taxon>
        <taxon>Actinomycetota</taxon>
        <taxon>Actinomycetes</taxon>
        <taxon>Micrococcales</taxon>
        <taxon>Microbacteriaceae</taxon>
        <taxon>Frondihabitans</taxon>
    </lineage>
</organism>
<evidence type="ECO:0000313" key="2">
    <source>
        <dbReference type="Proteomes" id="UP001321486"/>
    </source>
</evidence>
<dbReference type="EMBL" id="AP027732">
    <property type="protein sequence ID" value="BDZ52101.1"/>
    <property type="molecule type" value="Genomic_DNA"/>
</dbReference>
<protein>
    <recommendedName>
        <fullName evidence="3">Asparagine synthase</fullName>
    </recommendedName>
</protein>